<organism evidence="6 7">
    <name type="scientific">Uncinocarpus reesii (strain UAMH 1704)</name>
    <dbReference type="NCBI Taxonomy" id="336963"/>
    <lineage>
        <taxon>Eukaryota</taxon>
        <taxon>Fungi</taxon>
        <taxon>Dikarya</taxon>
        <taxon>Ascomycota</taxon>
        <taxon>Pezizomycotina</taxon>
        <taxon>Eurotiomycetes</taxon>
        <taxon>Eurotiomycetidae</taxon>
        <taxon>Onygenales</taxon>
        <taxon>Onygenaceae</taxon>
        <taxon>Uncinocarpus</taxon>
    </lineage>
</organism>
<keyword evidence="2" id="KW-0677">Repeat</keyword>
<dbReference type="GO" id="GO:0000981">
    <property type="term" value="F:DNA-binding transcription factor activity, RNA polymerase II-specific"/>
    <property type="evidence" value="ECO:0007669"/>
    <property type="project" value="TreeGrafter"/>
</dbReference>
<dbReference type="GeneID" id="8437745"/>
<keyword evidence="3" id="KW-0863">Zinc-finger</keyword>
<dbReference type="GO" id="GO:0000977">
    <property type="term" value="F:RNA polymerase II transcription regulatory region sequence-specific DNA binding"/>
    <property type="evidence" value="ECO:0007669"/>
    <property type="project" value="TreeGrafter"/>
</dbReference>
<evidence type="ECO:0000256" key="4">
    <source>
        <dbReference type="ARBA" id="ARBA00022833"/>
    </source>
</evidence>
<dbReference type="GO" id="GO:0008270">
    <property type="term" value="F:zinc ion binding"/>
    <property type="evidence" value="ECO:0007669"/>
    <property type="project" value="UniProtKB-KW"/>
</dbReference>
<dbReference type="InterPro" id="IPR013087">
    <property type="entry name" value="Znf_C2H2_type"/>
</dbReference>
<dbReference type="VEuPathDB" id="FungiDB:UREG_03116"/>
<evidence type="ECO:0000259" key="5">
    <source>
        <dbReference type="SMART" id="SM00355"/>
    </source>
</evidence>
<dbReference type="KEGG" id="ure:UREG_03116"/>
<dbReference type="GO" id="GO:0005634">
    <property type="term" value="C:nucleus"/>
    <property type="evidence" value="ECO:0007669"/>
    <property type="project" value="TreeGrafter"/>
</dbReference>
<evidence type="ECO:0000256" key="1">
    <source>
        <dbReference type="ARBA" id="ARBA00022723"/>
    </source>
</evidence>
<accession>C4JP57</accession>
<evidence type="ECO:0000256" key="3">
    <source>
        <dbReference type="ARBA" id="ARBA00022771"/>
    </source>
</evidence>
<dbReference type="PANTHER" id="PTHR24409:SF295">
    <property type="entry name" value="AZ2-RELATED"/>
    <property type="match status" value="1"/>
</dbReference>
<sequence length="167" mass="19412">MVNLGRYVPISYDSDDSDFPPTRFACAFCCKEFGTFKALHQHCRMTSRHEWCARCDRAFCHERALAAHVRYSSSHHECPRCDFDFTTAAGLNTHRAEAHHWCVDCDEYFQNNNSLRMLIPHPPLASINPPPPQPPMLRLLLAIPLLFRNADPPRSRDVLQRSQHRRR</sequence>
<evidence type="ECO:0000313" key="6">
    <source>
        <dbReference type="EMBL" id="EEP78271.1"/>
    </source>
</evidence>
<dbReference type="eggNOG" id="KOG1721">
    <property type="taxonomic scope" value="Eukaryota"/>
</dbReference>
<keyword evidence="4" id="KW-0862">Zinc</keyword>
<dbReference type="Proteomes" id="UP000002058">
    <property type="component" value="Unassembled WGS sequence"/>
</dbReference>
<dbReference type="AlphaFoldDB" id="C4JP57"/>
<evidence type="ECO:0000256" key="2">
    <source>
        <dbReference type="ARBA" id="ARBA00022737"/>
    </source>
</evidence>
<proteinExistence type="predicted"/>
<dbReference type="HOGENOM" id="CLU_1595782_0_0_1"/>
<feature type="domain" description="C2H2-type" evidence="5">
    <location>
        <begin position="24"/>
        <end position="49"/>
    </location>
</feature>
<dbReference type="OrthoDB" id="6105938at2759"/>
<dbReference type="SMART" id="SM00355">
    <property type="entry name" value="ZnF_C2H2"/>
    <property type="match status" value="3"/>
</dbReference>
<name>C4JP57_UNCRE</name>
<reference evidence="7" key="1">
    <citation type="journal article" date="2009" name="Genome Res.">
        <title>Comparative genomic analyses of the human fungal pathogens Coccidioides and their relatives.</title>
        <authorList>
            <person name="Sharpton T.J."/>
            <person name="Stajich J.E."/>
            <person name="Rounsley S.D."/>
            <person name="Gardner M.J."/>
            <person name="Wortman J.R."/>
            <person name="Jordar V.S."/>
            <person name="Maiti R."/>
            <person name="Kodira C.D."/>
            <person name="Neafsey D.E."/>
            <person name="Zeng Q."/>
            <person name="Hung C.-Y."/>
            <person name="McMahan C."/>
            <person name="Muszewska A."/>
            <person name="Grynberg M."/>
            <person name="Mandel M.A."/>
            <person name="Kellner E.M."/>
            <person name="Barker B.M."/>
            <person name="Galgiani J.N."/>
            <person name="Orbach M.J."/>
            <person name="Kirkland T.N."/>
            <person name="Cole G.T."/>
            <person name="Henn M.R."/>
            <person name="Birren B.W."/>
            <person name="Taylor J.W."/>
        </authorList>
    </citation>
    <scope>NUCLEOTIDE SEQUENCE [LARGE SCALE GENOMIC DNA]</scope>
    <source>
        <strain evidence="7">UAMH 1704</strain>
    </source>
</reference>
<keyword evidence="1" id="KW-0479">Metal-binding</keyword>
<dbReference type="PANTHER" id="PTHR24409">
    <property type="entry name" value="ZINC FINGER PROTEIN 142"/>
    <property type="match status" value="1"/>
</dbReference>
<evidence type="ECO:0000313" key="7">
    <source>
        <dbReference type="Proteomes" id="UP000002058"/>
    </source>
</evidence>
<keyword evidence="7" id="KW-1185">Reference proteome</keyword>
<dbReference type="Gene3D" id="3.30.160.60">
    <property type="entry name" value="Classic Zinc Finger"/>
    <property type="match status" value="1"/>
</dbReference>
<feature type="domain" description="C2H2-type" evidence="5">
    <location>
        <begin position="76"/>
        <end position="99"/>
    </location>
</feature>
<gene>
    <name evidence="6" type="ORF">UREG_03116</name>
</gene>
<feature type="domain" description="C2H2-type" evidence="5">
    <location>
        <begin position="50"/>
        <end position="75"/>
    </location>
</feature>
<protein>
    <recommendedName>
        <fullName evidence="5">C2H2-type domain-containing protein</fullName>
    </recommendedName>
</protein>
<dbReference type="EMBL" id="CH476616">
    <property type="protein sequence ID" value="EEP78271.1"/>
    <property type="molecule type" value="Genomic_DNA"/>
</dbReference>
<dbReference type="RefSeq" id="XP_002543600.1">
    <property type="nucleotide sequence ID" value="XM_002543554.1"/>
</dbReference>
<dbReference type="InParanoid" id="C4JP57"/>